<name>A0ABY3PLV9_9CYAN</name>
<sequence length="619" mass="68770">MGDCIHRGSMPHALLRTSAWTLMLLAGFGPLAPIAASAQTDAARVAAARPAWIERSDANARVLLAVTARFEPEAAASFGLEGLDERISDLSTGYDERQQKAYTEAAVDLERRLAAEKDPQVRQDLEILIVAARNNARGLELNRKYTLPYLNLSQLLFGSLRGLLDDRVAPARRPAALVRLRRYAGLEPGYTPIAQLAQERIRERLNRPGILFPYRAEVEKDLANNAAFVEGMGQLFEKYKIAGYQEPLAKLKTDLAAYDGFLREQVLPRARDDFRQPPELYAFALKQFGVDLPPAELTALARAAFADIQRQMQVLAPQVAKAKGYRSTDYRDVIRELKKDQLVGETILPHYQERLAQIEQIIRREKLVTLPDRPARIRLASAAESAAVPAPNMSPPRLLNNTGEQGEFILPLNIPAPPGTAAGKTERVDDFTHTAASWTLTAHEARPGHELQFASLVEKGVSTARAIYAFNSTNVEGWALYAESITLPFMPPEGQLISLQARLQRAARAFLDPGLQAGTVTREEAMRVLTQEVMLSQPFANQEVERYTFRSPGQATSYFYGYTRLNELRKDAEQRMGSRFDAQKFHDFILAQGLLPPALLRKAVMEQFIDAGAVGANGR</sequence>
<proteinExistence type="predicted"/>
<organism evidence="1 2">
    <name type="scientific">Gloeobacter morelensis MG652769</name>
    <dbReference type="NCBI Taxonomy" id="2781736"/>
    <lineage>
        <taxon>Bacteria</taxon>
        <taxon>Bacillati</taxon>
        <taxon>Cyanobacteriota</taxon>
        <taxon>Cyanophyceae</taxon>
        <taxon>Gloeobacterales</taxon>
        <taxon>Gloeobacteraceae</taxon>
        <taxon>Gloeobacter</taxon>
        <taxon>Gloeobacter morelensis</taxon>
    </lineage>
</organism>
<evidence type="ECO:0000313" key="2">
    <source>
        <dbReference type="Proteomes" id="UP001054846"/>
    </source>
</evidence>
<protein>
    <submittedName>
        <fullName evidence="1">DUF885 domain-containing protein</fullName>
    </submittedName>
</protein>
<dbReference type="EMBL" id="CP063845">
    <property type="protein sequence ID" value="UFP94584.1"/>
    <property type="molecule type" value="Genomic_DNA"/>
</dbReference>
<accession>A0ABY3PLV9</accession>
<dbReference type="InterPro" id="IPR010281">
    <property type="entry name" value="DUF885"/>
</dbReference>
<dbReference type="PANTHER" id="PTHR33361:SF2">
    <property type="entry name" value="DUF885 DOMAIN-CONTAINING PROTEIN"/>
    <property type="match status" value="1"/>
</dbReference>
<reference evidence="1 2" key="1">
    <citation type="journal article" date="2021" name="Genome Biol. Evol.">
        <title>Complete Genome Sequencing of a Novel Gloeobacter Species from a Waterfall Cave in Mexico.</title>
        <authorList>
            <person name="Saw J.H."/>
            <person name="Cardona T."/>
            <person name="Montejano G."/>
        </authorList>
    </citation>
    <scope>NUCLEOTIDE SEQUENCE [LARGE SCALE GENOMIC DNA]</scope>
    <source>
        <strain evidence="1">MG652769</strain>
    </source>
</reference>
<gene>
    <name evidence="1" type="ORF">ISF26_23090</name>
</gene>
<dbReference type="Proteomes" id="UP001054846">
    <property type="component" value="Chromosome"/>
</dbReference>
<keyword evidence="2" id="KW-1185">Reference proteome</keyword>
<evidence type="ECO:0000313" key="1">
    <source>
        <dbReference type="EMBL" id="UFP94584.1"/>
    </source>
</evidence>
<dbReference type="PANTHER" id="PTHR33361">
    <property type="entry name" value="GLR0591 PROTEIN"/>
    <property type="match status" value="1"/>
</dbReference>
<dbReference type="Pfam" id="PF05960">
    <property type="entry name" value="DUF885"/>
    <property type="match status" value="1"/>
</dbReference>